<evidence type="ECO:0000256" key="2">
    <source>
        <dbReference type="ARBA" id="ARBA00012438"/>
    </source>
</evidence>
<evidence type="ECO:0000256" key="5">
    <source>
        <dbReference type="ARBA" id="ARBA00022741"/>
    </source>
</evidence>
<dbReference type="SMART" id="SM00387">
    <property type="entry name" value="HATPase_c"/>
    <property type="match status" value="1"/>
</dbReference>
<dbReference type="GO" id="GO:0000155">
    <property type="term" value="F:phosphorelay sensor kinase activity"/>
    <property type="evidence" value="ECO:0007669"/>
    <property type="project" value="InterPro"/>
</dbReference>
<dbReference type="Gene3D" id="1.10.287.130">
    <property type="match status" value="1"/>
</dbReference>
<keyword evidence="3" id="KW-0597">Phosphoprotein</keyword>
<dbReference type="EC" id="2.7.13.3" evidence="2"/>
<dbReference type="InterPro" id="IPR005467">
    <property type="entry name" value="His_kinase_dom"/>
</dbReference>
<gene>
    <name evidence="13" type="ORF">OM075_08180</name>
</gene>
<feature type="domain" description="Histidine kinase" evidence="10">
    <location>
        <begin position="218"/>
        <end position="431"/>
    </location>
</feature>
<reference evidence="13" key="1">
    <citation type="submission" date="2022-10" db="EMBL/GenBank/DDBJ databases">
        <authorList>
            <person name="Yu W.X."/>
        </authorList>
    </citation>
    <scope>NUCLEOTIDE SEQUENCE</scope>
    <source>
        <strain evidence="13">AAT</strain>
    </source>
</reference>
<dbReference type="SUPFAM" id="SSF55785">
    <property type="entry name" value="PYP-like sensor domain (PAS domain)"/>
    <property type="match status" value="1"/>
</dbReference>
<keyword evidence="14" id="KW-1185">Reference proteome</keyword>
<dbReference type="InterPro" id="IPR036890">
    <property type="entry name" value="HATPase_C_sf"/>
</dbReference>
<dbReference type="CDD" id="cd00130">
    <property type="entry name" value="PAS"/>
    <property type="match status" value="1"/>
</dbReference>
<keyword evidence="8" id="KW-0902">Two-component regulatory system</keyword>
<dbReference type="AlphaFoldDB" id="A0AAE3M3D9"/>
<dbReference type="NCBIfam" id="TIGR00229">
    <property type="entry name" value="sensory_box"/>
    <property type="match status" value="1"/>
</dbReference>
<proteinExistence type="predicted"/>
<keyword evidence="9" id="KW-0175">Coiled coil</keyword>
<dbReference type="SMART" id="SM00091">
    <property type="entry name" value="PAS"/>
    <property type="match status" value="1"/>
</dbReference>
<feature type="domain" description="PAS" evidence="11">
    <location>
        <begin position="33"/>
        <end position="83"/>
    </location>
</feature>
<dbReference type="SMART" id="SM00388">
    <property type="entry name" value="HisKA"/>
    <property type="match status" value="1"/>
</dbReference>
<dbReference type="InterPro" id="IPR000700">
    <property type="entry name" value="PAS-assoc_C"/>
</dbReference>
<evidence type="ECO:0000313" key="13">
    <source>
        <dbReference type="EMBL" id="MCW3786442.1"/>
    </source>
</evidence>
<evidence type="ECO:0000259" key="10">
    <source>
        <dbReference type="PROSITE" id="PS50109"/>
    </source>
</evidence>
<dbReference type="PROSITE" id="PS50113">
    <property type="entry name" value="PAC"/>
    <property type="match status" value="1"/>
</dbReference>
<dbReference type="InterPro" id="IPR000014">
    <property type="entry name" value="PAS"/>
</dbReference>
<organism evidence="13 14">
    <name type="scientific">Plebeiibacterium sediminum</name>
    <dbReference type="NCBI Taxonomy" id="2992112"/>
    <lineage>
        <taxon>Bacteria</taxon>
        <taxon>Pseudomonadati</taxon>
        <taxon>Bacteroidota</taxon>
        <taxon>Bacteroidia</taxon>
        <taxon>Marinilabiliales</taxon>
        <taxon>Marinilabiliaceae</taxon>
        <taxon>Plebeiibacterium</taxon>
    </lineage>
</organism>
<dbReference type="Pfam" id="PF02518">
    <property type="entry name" value="HATPase_c"/>
    <property type="match status" value="1"/>
</dbReference>
<comment type="catalytic activity">
    <reaction evidence="1">
        <text>ATP + protein L-histidine = ADP + protein N-phospho-L-histidine.</text>
        <dbReference type="EC" id="2.7.13.3"/>
    </reaction>
</comment>
<evidence type="ECO:0000259" key="11">
    <source>
        <dbReference type="PROSITE" id="PS50112"/>
    </source>
</evidence>
<dbReference type="InterPro" id="IPR035965">
    <property type="entry name" value="PAS-like_dom_sf"/>
</dbReference>
<dbReference type="SUPFAM" id="SSF47384">
    <property type="entry name" value="Homodimeric domain of signal transducing histidine kinase"/>
    <property type="match status" value="1"/>
</dbReference>
<dbReference type="InterPro" id="IPR036097">
    <property type="entry name" value="HisK_dim/P_sf"/>
</dbReference>
<evidence type="ECO:0000256" key="3">
    <source>
        <dbReference type="ARBA" id="ARBA00022553"/>
    </source>
</evidence>
<dbReference type="Gene3D" id="3.30.565.10">
    <property type="entry name" value="Histidine kinase-like ATPase, C-terminal domain"/>
    <property type="match status" value="1"/>
</dbReference>
<dbReference type="Proteomes" id="UP001209229">
    <property type="component" value="Unassembled WGS sequence"/>
</dbReference>
<evidence type="ECO:0000256" key="1">
    <source>
        <dbReference type="ARBA" id="ARBA00000085"/>
    </source>
</evidence>
<dbReference type="InterPro" id="IPR003594">
    <property type="entry name" value="HATPase_dom"/>
</dbReference>
<feature type="coiled-coil region" evidence="9">
    <location>
        <begin position="3"/>
        <end position="30"/>
    </location>
</feature>
<dbReference type="Gene3D" id="3.30.450.20">
    <property type="entry name" value="PAS domain"/>
    <property type="match status" value="1"/>
</dbReference>
<comment type="caution">
    <text evidence="13">The sequence shown here is derived from an EMBL/GenBank/DDBJ whole genome shotgun (WGS) entry which is preliminary data.</text>
</comment>
<feature type="domain" description="PAC" evidence="12">
    <location>
        <begin position="113"/>
        <end position="166"/>
    </location>
</feature>
<accession>A0AAE3M3D9</accession>
<dbReference type="PRINTS" id="PR00344">
    <property type="entry name" value="BCTRLSENSOR"/>
</dbReference>
<protein>
    <recommendedName>
        <fullName evidence="2">histidine kinase</fullName>
        <ecNumber evidence="2">2.7.13.3</ecNumber>
    </recommendedName>
</protein>
<dbReference type="PANTHER" id="PTHR43065">
    <property type="entry name" value="SENSOR HISTIDINE KINASE"/>
    <property type="match status" value="1"/>
</dbReference>
<dbReference type="InterPro" id="IPR004358">
    <property type="entry name" value="Sig_transdc_His_kin-like_C"/>
</dbReference>
<evidence type="ECO:0000256" key="4">
    <source>
        <dbReference type="ARBA" id="ARBA00022679"/>
    </source>
</evidence>
<dbReference type="PROSITE" id="PS50112">
    <property type="entry name" value="PAS"/>
    <property type="match status" value="1"/>
</dbReference>
<evidence type="ECO:0000256" key="8">
    <source>
        <dbReference type="ARBA" id="ARBA00023012"/>
    </source>
</evidence>
<feature type="coiled-coil region" evidence="9">
    <location>
        <begin position="157"/>
        <end position="202"/>
    </location>
</feature>
<name>A0AAE3M3D9_9BACT</name>
<dbReference type="Pfam" id="PF13426">
    <property type="entry name" value="PAS_9"/>
    <property type="match status" value="1"/>
</dbReference>
<dbReference type="CDD" id="cd00082">
    <property type="entry name" value="HisKA"/>
    <property type="match status" value="1"/>
</dbReference>
<dbReference type="GO" id="GO:0005524">
    <property type="term" value="F:ATP binding"/>
    <property type="evidence" value="ECO:0007669"/>
    <property type="project" value="UniProtKB-KW"/>
</dbReference>
<dbReference type="EMBL" id="JAPDPJ010000014">
    <property type="protein sequence ID" value="MCW3786442.1"/>
    <property type="molecule type" value="Genomic_DNA"/>
</dbReference>
<evidence type="ECO:0000256" key="6">
    <source>
        <dbReference type="ARBA" id="ARBA00022777"/>
    </source>
</evidence>
<sequence length="431" mass="49322">MEETNHKEEFEELRSEINKLKEELIKEREIKGYSLLLQEIVDKSPYPMWISDAAGLMQKANRALLDTLGLNNEDLIGKYNILEDKNLEKEGFYNDIKDVFTKLTTTTIMMSWDGKNSRIDEIKNARKVWIEASFFPIIDKKGVLTNVICQWFNITKQKEAELKLAKQNQELESIVHERTKELEEKNQELERTSQNLAEIQSKMMESDKMASLGFLTASIAHDLNSPLNFIYSGYQQLVELLKEKNAINKEESQVWLDAIDKGVHNCVNIIKSLNQFSRTNIEDNESLDIHNVLDNCLLILHNKLKYRINIKKDYCKKDISISGNSGQMHQLFLNIITNAMHAIEDKGIITIETRSAENHITIKVTDDGCGIKQEHLTKIMDPFFTTKPPGFGTGLGLSITQKIVKEHNGTLEIESQPNLGTTVKIILPSKI</sequence>
<evidence type="ECO:0000256" key="7">
    <source>
        <dbReference type="ARBA" id="ARBA00022840"/>
    </source>
</evidence>
<dbReference type="PROSITE" id="PS50109">
    <property type="entry name" value="HIS_KIN"/>
    <property type="match status" value="1"/>
</dbReference>
<keyword evidence="6" id="KW-0418">Kinase</keyword>
<keyword evidence="5" id="KW-0547">Nucleotide-binding</keyword>
<evidence type="ECO:0000313" key="14">
    <source>
        <dbReference type="Proteomes" id="UP001209229"/>
    </source>
</evidence>
<dbReference type="Pfam" id="PF00512">
    <property type="entry name" value="HisKA"/>
    <property type="match status" value="1"/>
</dbReference>
<keyword evidence="7 13" id="KW-0067">ATP-binding</keyword>
<dbReference type="SUPFAM" id="SSF55874">
    <property type="entry name" value="ATPase domain of HSP90 chaperone/DNA topoisomerase II/histidine kinase"/>
    <property type="match status" value="1"/>
</dbReference>
<evidence type="ECO:0000256" key="9">
    <source>
        <dbReference type="SAM" id="Coils"/>
    </source>
</evidence>
<dbReference type="RefSeq" id="WP_301190006.1">
    <property type="nucleotide sequence ID" value="NZ_JAPDPJ010000014.1"/>
</dbReference>
<dbReference type="InterPro" id="IPR003661">
    <property type="entry name" value="HisK_dim/P_dom"/>
</dbReference>
<evidence type="ECO:0000259" key="12">
    <source>
        <dbReference type="PROSITE" id="PS50113"/>
    </source>
</evidence>
<keyword evidence="4" id="KW-0808">Transferase</keyword>
<dbReference type="PANTHER" id="PTHR43065:SF46">
    <property type="entry name" value="C4-DICARBOXYLATE TRANSPORT SENSOR PROTEIN DCTB"/>
    <property type="match status" value="1"/>
</dbReference>